<evidence type="ECO:0000256" key="1">
    <source>
        <dbReference type="SAM" id="SignalP"/>
    </source>
</evidence>
<feature type="chain" id="PRO_5038490155" description="Copper amine oxidase-like N-terminal domain-containing protein" evidence="1">
    <location>
        <begin position="21"/>
        <end position="261"/>
    </location>
</feature>
<reference evidence="3" key="1">
    <citation type="submission" date="2020-02" db="EMBL/GenBank/DDBJ databases">
        <authorList>
            <person name="Shen X.-R."/>
            <person name="Zhang Y.-X."/>
        </authorList>
    </citation>
    <scope>NUCLEOTIDE SEQUENCE</scope>
    <source>
        <strain evidence="3">SYP-B3998</strain>
    </source>
</reference>
<sequence>MRKIVLALSIGMLIGTTATATATATATVAASSTESVQATIAKFVFKVKGEEKVLTNDPLVVEGTSYLPVREVATLFGYQLQYDETTRTINFDDKRNDTKQRYEVLTQVPDLSEWVEVQSLITFYKENDMKASLASDSFSTSLTLGSYGVGFPFSFEEQYKDGDVPKHYAKSNGKISVLVYKNNIYVNKSKIKNLEFPIEDEWMPLTDLKGALTKLDTSPLKDVIKLEPVFLYTDKGIIRAVNSKKGILLNKLDAKARGIID</sequence>
<name>A0A6G4A1W8_9BACL</name>
<dbReference type="EMBL" id="JAAIKC010000009">
    <property type="protein sequence ID" value="NEW08375.1"/>
    <property type="molecule type" value="Genomic_DNA"/>
</dbReference>
<feature type="domain" description="Copper amine oxidase-like N-terminal" evidence="2">
    <location>
        <begin position="23"/>
        <end position="89"/>
    </location>
</feature>
<proteinExistence type="predicted"/>
<protein>
    <recommendedName>
        <fullName evidence="2">Copper amine oxidase-like N-terminal domain-containing protein</fullName>
    </recommendedName>
</protein>
<organism evidence="3">
    <name type="scientific">Paenibacillus sp. SYP-B3998</name>
    <dbReference type="NCBI Taxonomy" id="2678564"/>
    <lineage>
        <taxon>Bacteria</taxon>
        <taxon>Bacillati</taxon>
        <taxon>Bacillota</taxon>
        <taxon>Bacilli</taxon>
        <taxon>Bacillales</taxon>
        <taxon>Paenibacillaceae</taxon>
        <taxon>Paenibacillus</taxon>
    </lineage>
</organism>
<evidence type="ECO:0000259" key="2">
    <source>
        <dbReference type="Pfam" id="PF07833"/>
    </source>
</evidence>
<dbReference type="InterPro" id="IPR012854">
    <property type="entry name" value="Cu_amine_oxidase-like_N"/>
</dbReference>
<accession>A0A6G4A1W8</accession>
<evidence type="ECO:0000313" key="3">
    <source>
        <dbReference type="EMBL" id="NEW08375.1"/>
    </source>
</evidence>
<dbReference type="InterPro" id="IPR036582">
    <property type="entry name" value="Mao_N_sf"/>
</dbReference>
<dbReference type="RefSeq" id="WP_163951084.1">
    <property type="nucleotide sequence ID" value="NZ_JAAIKC010000009.1"/>
</dbReference>
<feature type="signal peptide" evidence="1">
    <location>
        <begin position="1"/>
        <end position="20"/>
    </location>
</feature>
<gene>
    <name evidence="3" type="ORF">GK047_20470</name>
</gene>
<keyword evidence="1" id="KW-0732">Signal</keyword>
<dbReference type="SUPFAM" id="SSF55383">
    <property type="entry name" value="Copper amine oxidase, domain N"/>
    <property type="match status" value="1"/>
</dbReference>
<comment type="caution">
    <text evidence="3">The sequence shown here is derived from an EMBL/GenBank/DDBJ whole genome shotgun (WGS) entry which is preliminary data.</text>
</comment>
<dbReference type="Pfam" id="PF07833">
    <property type="entry name" value="Cu_amine_oxidN1"/>
    <property type="match status" value="1"/>
</dbReference>
<dbReference type="AlphaFoldDB" id="A0A6G4A1W8"/>